<name>A0A7R7MUX3_MYCIT</name>
<gene>
    <name evidence="1" type="ORF">MINTM018_31580</name>
</gene>
<sequence length="155" mass="17555">MVMAIPSRPSRAELDGSRYALLRSFRRDGTAVDTPIWFAFDGDGLVFRTKVGPKTRRLAARGDVELVACDYRGRVRPGDRAPWVPGRATVLSGADAERANRVLHRRYGWQWNIVPLLKVPGVTNVHRDLCLREKVRRARDRGVWPDSVIVRVQLA</sequence>
<dbReference type="AlphaFoldDB" id="A0A7R7MUX3"/>
<dbReference type="EMBL" id="AP024255">
    <property type="protein sequence ID" value="BCP00389.1"/>
    <property type="molecule type" value="Genomic_DNA"/>
</dbReference>
<evidence type="ECO:0000313" key="1">
    <source>
        <dbReference type="EMBL" id="BCP00389.1"/>
    </source>
</evidence>
<proteinExistence type="predicted"/>
<dbReference type="NCBIfam" id="TIGR03666">
    <property type="entry name" value="Rv2061_F420"/>
    <property type="match status" value="1"/>
</dbReference>
<dbReference type="SUPFAM" id="SSF50475">
    <property type="entry name" value="FMN-binding split barrel"/>
    <property type="match status" value="1"/>
</dbReference>
<organism evidence="1 2">
    <name type="scientific">Mycobacterium intracellulare</name>
    <dbReference type="NCBI Taxonomy" id="1767"/>
    <lineage>
        <taxon>Bacteria</taxon>
        <taxon>Bacillati</taxon>
        <taxon>Actinomycetota</taxon>
        <taxon>Actinomycetes</taxon>
        <taxon>Mycobacteriales</taxon>
        <taxon>Mycobacteriaceae</taxon>
        <taxon>Mycobacterium</taxon>
        <taxon>Mycobacterium avium complex (MAC)</taxon>
    </lineage>
</organism>
<evidence type="ECO:0000313" key="2">
    <source>
        <dbReference type="Proteomes" id="UP000595205"/>
    </source>
</evidence>
<reference evidence="1 2" key="1">
    <citation type="submission" date="2020-12" db="EMBL/GenBank/DDBJ databases">
        <title>Genome sequence of clinical Mycobacterium intracellulare strains.</title>
        <authorList>
            <person name="Tateishi Y."/>
            <person name="Matsumoto S."/>
            <person name="Fukushima Y."/>
            <person name="Nakajima C."/>
            <person name="Suzuki Y."/>
        </authorList>
    </citation>
    <scope>NUCLEOTIDE SEQUENCE [LARGE SCALE GENOMIC DNA]</scope>
    <source>
        <strain evidence="1 2">M018</strain>
    </source>
</reference>
<protein>
    <submittedName>
        <fullName evidence="1">PPOX class F420-dependent oxidoreductase</fullName>
    </submittedName>
</protein>
<dbReference type="InterPro" id="IPR012349">
    <property type="entry name" value="Split_barrel_FMN-bd"/>
</dbReference>
<dbReference type="Gene3D" id="2.30.110.10">
    <property type="entry name" value="Electron Transport, Fmn-binding Protein, Chain A"/>
    <property type="match status" value="1"/>
</dbReference>
<dbReference type="Proteomes" id="UP000595205">
    <property type="component" value="Chromosome"/>
</dbReference>
<accession>A0A7R7MUX3</accession>
<dbReference type="InterPro" id="IPR019965">
    <property type="entry name" value="PPOX_F420-dep_Rv2061_put"/>
</dbReference>